<reference evidence="5" key="1">
    <citation type="submission" date="2016-01" db="EMBL/GenBank/DDBJ databases">
        <title>Identification of strain-specific sequences that distinguish field isolates from a Mycoplasma gallisepticum vaccine strain.</title>
        <authorList>
            <person name="Ricketts C."/>
            <person name="Pickler L."/>
            <person name="Maurer J.J."/>
            <person name="Ayyampalayam S."/>
            <person name="Garcia M."/>
            <person name="Ferguson-Noel N."/>
        </authorList>
    </citation>
    <scope>NUCLEOTIDE SEQUENCE</scope>
    <source>
        <strain evidence="5">K6112B-8</strain>
    </source>
</reference>
<gene>
    <name evidence="5" type="primary">vlhA</name>
</gene>
<evidence type="ECO:0000256" key="1">
    <source>
        <dbReference type="SAM" id="Coils"/>
    </source>
</evidence>
<organism evidence="5">
    <name type="scientific">Mycoplasmoides gallisepticum</name>
    <name type="common">Mycoplasma gallisepticum</name>
    <dbReference type="NCBI Taxonomy" id="2096"/>
    <lineage>
        <taxon>Bacteria</taxon>
        <taxon>Bacillati</taxon>
        <taxon>Mycoplasmatota</taxon>
        <taxon>Mycoplasmoidales</taxon>
        <taxon>Mycoplasmoidaceae</taxon>
        <taxon>Mycoplasmoides</taxon>
    </lineage>
</organism>
<dbReference type="RefSeq" id="WP_065169863.1">
    <property type="nucleotide sequence ID" value="NZ_MAFW01000091.1"/>
</dbReference>
<evidence type="ECO:0000256" key="2">
    <source>
        <dbReference type="SAM" id="MobiDB-lite"/>
    </source>
</evidence>
<dbReference type="InterPro" id="IPR008692">
    <property type="entry name" value="Hemogglutn_Mycoplasma"/>
</dbReference>
<evidence type="ECO:0000256" key="3">
    <source>
        <dbReference type="SAM" id="SignalP"/>
    </source>
</evidence>
<dbReference type="SUPFAM" id="SSF58100">
    <property type="entry name" value="Bacterial hemolysins"/>
    <property type="match status" value="1"/>
</dbReference>
<name>A0A1A6YWQ6_MYCGL</name>
<keyword evidence="3" id="KW-0732">Signal</keyword>
<evidence type="ECO:0000313" key="5">
    <source>
        <dbReference type="EMBL" id="ANN85824.1"/>
    </source>
</evidence>
<dbReference type="PROSITE" id="PS51257">
    <property type="entry name" value="PROKAR_LIPOPROTEIN"/>
    <property type="match status" value="1"/>
</dbReference>
<proteinExistence type="predicted"/>
<keyword evidence="1" id="KW-0175">Coiled coil</keyword>
<dbReference type="EMBL" id="KU577594">
    <property type="protein sequence ID" value="ANN85824.1"/>
    <property type="molecule type" value="Genomic_DNA"/>
</dbReference>
<accession>A0A1A6YWQ6</accession>
<evidence type="ECO:0000259" key="4">
    <source>
        <dbReference type="Pfam" id="PF05692"/>
    </source>
</evidence>
<dbReference type="Pfam" id="PF05692">
    <property type="entry name" value="Myco_haema"/>
    <property type="match status" value="1"/>
</dbReference>
<protein>
    <submittedName>
        <fullName evidence="5">VlhA</fullName>
    </submittedName>
</protein>
<feature type="compositionally biased region" description="Pro residues" evidence="2">
    <location>
        <begin position="31"/>
        <end position="45"/>
    </location>
</feature>
<dbReference type="Pfam" id="PF07554">
    <property type="entry name" value="FIVAR"/>
    <property type="match status" value="2"/>
</dbReference>
<dbReference type="AlphaFoldDB" id="A0A1A6YWQ6"/>
<feature type="domain" description="Haemagglutinin Mycoplasma" evidence="4">
    <location>
        <begin position="250"/>
        <end position="666"/>
    </location>
</feature>
<sequence>MKRKNILKFVSLLGISSFVMLAAASCTTPVNPTPNPEPKPDPMPNPGGGGGMSDGNTNPGNGGGMMGDNPNPGNTTPEQQLATARKTLIDLIGTENNNVALYSDYVKIQNVLRAAYETAKTTSANSTATLDQVRNAITTLQAAIDKSKADKKTFDDQNPQLLAAYNELKTELQNKTTHLDSVKDAQYGAIHTNLTGLYDSATKIVDETLIPTMGNSPMKETVEKINTDLKAAVSALSERINNVNKFFTGFDKHVLSRELLSAQQTNEQPANYSFVGYNSDLTFTGTNNQQPNWSFAQREVWRNRSNTNSTTLKVTSNNSDRLSDVTWIYSLAGENTKYTLTFNYYGNPTANLYFPYKLVRSSDNVGLEYKLNDGVKQEVIFSAPASAEQPVVMTNSETEVSNSGEIGNQSSSAVVNKTPTVSDINVAKVVLSNLKFGQNTIEFSVPAGEEDMSKVAPMIGNMYLTSSNDNENKVYDDIFGNSINQDMNSTSVTVDLLKGYSLAANWSTYFGQFMNLNNSGSQEANNVTYLVGYIGGNLTRTINVSRENDSPRNNNNNRSLTIYINAPVEGEYYISGSYLTNVARDLKFSTGETNNVLTITGLRQDNWQTLGKFDTSTMMTGITVTQGSNNKTTLKLKSGLNKVVITGGTANNTDTPDIGNLTFKLMTTTSNSETNTPA</sequence>
<feature type="region of interest" description="Disordered" evidence="2">
    <location>
        <begin position="29"/>
        <end position="78"/>
    </location>
</feature>
<feature type="coiled-coil region" evidence="1">
    <location>
        <begin position="130"/>
        <end position="185"/>
    </location>
</feature>
<feature type="signal peptide" evidence="3">
    <location>
        <begin position="1"/>
        <end position="22"/>
    </location>
</feature>
<feature type="chain" id="PRO_5008354213" evidence="3">
    <location>
        <begin position="23"/>
        <end position="678"/>
    </location>
</feature>